<dbReference type="AlphaFoldDB" id="A0A9Q1QLU1"/>
<sequence length="202" mass="23214">MTNYEIVLSIYGENADQPSSFAYLAVFDQTKEILTIFKDLNGLLSKPMPLPFLSSYVKAEKLEISAKTKEHDCHKKWMEIRIVFIRFKSREDGKKDNVAQNSLAMVVDNREDMAENRNDQSYEDCREHDACSNVLEQFSVCEIATIPISSSFTLKKSFIEIVFLEDDVEELEHSTNSESIVPRKTSTYLSPTPKENVQEIVR</sequence>
<gene>
    <name evidence="2" type="ORF">Cgig2_027466</name>
</gene>
<feature type="compositionally biased region" description="Polar residues" evidence="1">
    <location>
        <begin position="174"/>
        <end position="195"/>
    </location>
</feature>
<keyword evidence="3" id="KW-1185">Reference proteome</keyword>
<dbReference type="EMBL" id="JAKOGI010000053">
    <property type="protein sequence ID" value="KAJ8446504.1"/>
    <property type="molecule type" value="Genomic_DNA"/>
</dbReference>
<feature type="region of interest" description="Disordered" evidence="1">
    <location>
        <begin position="174"/>
        <end position="202"/>
    </location>
</feature>
<dbReference type="Proteomes" id="UP001153076">
    <property type="component" value="Unassembled WGS sequence"/>
</dbReference>
<proteinExistence type="predicted"/>
<comment type="caution">
    <text evidence="2">The sequence shown here is derived from an EMBL/GenBank/DDBJ whole genome shotgun (WGS) entry which is preliminary data.</text>
</comment>
<evidence type="ECO:0000313" key="2">
    <source>
        <dbReference type="EMBL" id="KAJ8446504.1"/>
    </source>
</evidence>
<evidence type="ECO:0000313" key="3">
    <source>
        <dbReference type="Proteomes" id="UP001153076"/>
    </source>
</evidence>
<evidence type="ECO:0000256" key="1">
    <source>
        <dbReference type="SAM" id="MobiDB-lite"/>
    </source>
</evidence>
<reference evidence="2" key="1">
    <citation type="submission" date="2022-04" db="EMBL/GenBank/DDBJ databases">
        <title>Carnegiea gigantea Genome sequencing and assembly v2.</title>
        <authorList>
            <person name="Copetti D."/>
            <person name="Sanderson M.J."/>
            <person name="Burquez A."/>
            <person name="Wojciechowski M.F."/>
        </authorList>
    </citation>
    <scope>NUCLEOTIDE SEQUENCE</scope>
    <source>
        <strain evidence="2">SGP5-SGP5p</strain>
        <tissue evidence="2">Aerial part</tissue>
    </source>
</reference>
<accession>A0A9Q1QLU1</accession>
<protein>
    <submittedName>
        <fullName evidence="2">Uncharacterized protein</fullName>
    </submittedName>
</protein>
<name>A0A9Q1QLU1_9CARY</name>
<organism evidence="2 3">
    <name type="scientific">Carnegiea gigantea</name>
    <dbReference type="NCBI Taxonomy" id="171969"/>
    <lineage>
        <taxon>Eukaryota</taxon>
        <taxon>Viridiplantae</taxon>
        <taxon>Streptophyta</taxon>
        <taxon>Embryophyta</taxon>
        <taxon>Tracheophyta</taxon>
        <taxon>Spermatophyta</taxon>
        <taxon>Magnoliopsida</taxon>
        <taxon>eudicotyledons</taxon>
        <taxon>Gunneridae</taxon>
        <taxon>Pentapetalae</taxon>
        <taxon>Caryophyllales</taxon>
        <taxon>Cactineae</taxon>
        <taxon>Cactaceae</taxon>
        <taxon>Cactoideae</taxon>
        <taxon>Echinocereeae</taxon>
        <taxon>Carnegiea</taxon>
    </lineage>
</organism>